<dbReference type="AlphaFoldDB" id="A0A7C4X970"/>
<organism evidence="1">
    <name type="scientific">candidate division WOR-3 bacterium</name>
    <dbReference type="NCBI Taxonomy" id="2052148"/>
    <lineage>
        <taxon>Bacteria</taxon>
        <taxon>Bacteria division WOR-3</taxon>
    </lineage>
</organism>
<dbReference type="EMBL" id="DTGZ01000108">
    <property type="protein sequence ID" value="HGV97832.1"/>
    <property type="molecule type" value="Genomic_DNA"/>
</dbReference>
<protein>
    <submittedName>
        <fullName evidence="1">T9SS type A sorting domain-containing protein</fullName>
    </submittedName>
</protein>
<gene>
    <name evidence="1" type="ORF">ENV60_06010</name>
</gene>
<dbReference type="NCBIfam" id="TIGR04183">
    <property type="entry name" value="Por_Secre_tail"/>
    <property type="match status" value="1"/>
</dbReference>
<evidence type="ECO:0000313" key="1">
    <source>
        <dbReference type="EMBL" id="HGV97832.1"/>
    </source>
</evidence>
<dbReference type="Gene3D" id="2.60.40.4070">
    <property type="match status" value="1"/>
</dbReference>
<sequence length="84" mass="9765">MDSRPCILWNGHNILHRKCGQGGIETLRCQRQVATLVNENQNPGYYQVNRNIRSVSEKQLPNGVYFYRLTAGDWTETKKMVIVR</sequence>
<dbReference type="InterPro" id="IPR026444">
    <property type="entry name" value="Secre_tail"/>
</dbReference>
<accession>A0A7C4X970</accession>
<comment type="caution">
    <text evidence="1">The sequence shown here is derived from an EMBL/GenBank/DDBJ whole genome shotgun (WGS) entry which is preliminary data.</text>
</comment>
<proteinExistence type="predicted"/>
<name>A0A7C4X970_UNCW3</name>
<reference evidence="1" key="1">
    <citation type="journal article" date="2020" name="mSystems">
        <title>Genome- and Community-Level Interaction Insights into Carbon Utilization and Element Cycling Functions of Hydrothermarchaeota in Hydrothermal Sediment.</title>
        <authorList>
            <person name="Zhou Z."/>
            <person name="Liu Y."/>
            <person name="Xu W."/>
            <person name="Pan J."/>
            <person name="Luo Z.H."/>
            <person name="Li M."/>
        </authorList>
    </citation>
    <scope>NUCLEOTIDE SEQUENCE [LARGE SCALE GENOMIC DNA]</scope>
    <source>
        <strain evidence="1">SpSt-774</strain>
    </source>
</reference>